<keyword evidence="3" id="KW-1185">Reference proteome</keyword>
<accession>S5LZ50</accession>
<dbReference type="RefSeq" id="WP_020836074.1">
    <property type="nucleotide sequence ID" value="NC_021833.1"/>
</dbReference>
<name>S5LZ50_9MOLU</name>
<proteinExistence type="predicted"/>
<keyword evidence="1" id="KW-0812">Transmembrane</keyword>
<dbReference type="AlphaFoldDB" id="S5LZ50"/>
<evidence type="ECO:0008006" key="4">
    <source>
        <dbReference type="Google" id="ProtNLM"/>
    </source>
</evidence>
<reference evidence="2 3" key="1">
    <citation type="journal article" date="2013" name="Genome Biol. Evol.">
        <title>Comparison of metabolic capacities and inference of gene content evolution in mosquito-associated Spiroplasma diminutum and S. taiwanense.</title>
        <authorList>
            <person name="Lo W.S."/>
            <person name="Ku C."/>
            <person name="Chen L.L."/>
            <person name="Chang T.H."/>
            <person name="Kuo C.H."/>
        </authorList>
    </citation>
    <scope>NUCLEOTIDE SEQUENCE [LARGE SCALE GENOMIC DNA]</scope>
    <source>
        <strain evidence="2">CUAS-1</strain>
    </source>
</reference>
<gene>
    <name evidence="2" type="ORF">SDIMI_v3c01370</name>
</gene>
<dbReference type="Proteomes" id="UP000014983">
    <property type="component" value="Chromosome"/>
</dbReference>
<keyword evidence="1" id="KW-0472">Membrane</keyword>
<sequence length="238" mass="27369">MKKSIYLIFILLSMFLIMFVSSCTLFRKDLGWVLLSSNRVTLDIANEESLEATVRILNLEKVKSVTLEYEDDSRDYIEASVNGNEIKIKSLKKVGSAQINVIGQKSIGKGKIFADIIKTPPKGPYKYSLENDIFQNPLSPSPHIRYEMNSAILQEDGYNKLLGEMTYSSEREMCGEMEKNDCEKYIRIWAYSDSENKTLTIKINDISKKLLKGFYLFYINIKFENSLVEESITLLFDN</sequence>
<protein>
    <recommendedName>
        <fullName evidence="4">Lipoprotein</fullName>
    </recommendedName>
</protein>
<dbReference type="InParanoid" id="S5LZ50"/>
<organism evidence="2 3">
    <name type="scientific">Spiroplasma diminutum CUAS-1</name>
    <dbReference type="NCBI Taxonomy" id="1276221"/>
    <lineage>
        <taxon>Bacteria</taxon>
        <taxon>Bacillati</taxon>
        <taxon>Mycoplasmatota</taxon>
        <taxon>Mollicutes</taxon>
        <taxon>Entomoplasmatales</taxon>
        <taxon>Spiroplasmataceae</taxon>
        <taxon>Spiroplasma</taxon>
    </lineage>
</organism>
<dbReference type="EMBL" id="CP005076">
    <property type="protein sequence ID" value="AGR41841.1"/>
    <property type="molecule type" value="Genomic_DNA"/>
</dbReference>
<dbReference type="PATRIC" id="fig|1276221.3.peg.134"/>
<dbReference type="PROSITE" id="PS51257">
    <property type="entry name" value="PROKAR_LIPOPROTEIN"/>
    <property type="match status" value="1"/>
</dbReference>
<feature type="transmembrane region" description="Helical" evidence="1">
    <location>
        <begin position="6"/>
        <end position="26"/>
    </location>
</feature>
<evidence type="ECO:0000313" key="2">
    <source>
        <dbReference type="EMBL" id="AGR41841.1"/>
    </source>
</evidence>
<dbReference type="HOGENOM" id="CLU_1165242_0_0_14"/>
<dbReference type="KEGG" id="sdi:SDIMI_v3c01370"/>
<evidence type="ECO:0000256" key="1">
    <source>
        <dbReference type="SAM" id="Phobius"/>
    </source>
</evidence>
<keyword evidence="1" id="KW-1133">Transmembrane helix</keyword>
<evidence type="ECO:0000313" key="3">
    <source>
        <dbReference type="Proteomes" id="UP000014983"/>
    </source>
</evidence>